<name>A0A8G2BEP4_9PROT</name>
<protein>
    <submittedName>
        <fullName evidence="1">Uncharacterized protein</fullName>
    </submittedName>
</protein>
<proteinExistence type="predicted"/>
<dbReference type="AlphaFoldDB" id="A0A8G2BEP4"/>
<accession>A0A8G2BEP4</accession>
<reference evidence="1 2" key="1">
    <citation type="submission" date="2016-10" db="EMBL/GenBank/DDBJ databases">
        <authorList>
            <person name="Varghese N."/>
            <person name="Submissions S."/>
        </authorList>
    </citation>
    <scope>NUCLEOTIDE SEQUENCE [LARGE SCALE GENOMIC DNA]</scope>
    <source>
        <strain evidence="1 2">DSM 18839</strain>
    </source>
</reference>
<evidence type="ECO:0000313" key="2">
    <source>
        <dbReference type="Proteomes" id="UP000198615"/>
    </source>
</evidence>
<comment type="caution">
    <text evidence="1">The sequence shown here is derived from an EMBL/GenBank/DDBJ whole genome shotgun (WGS) entry which is preliminary data.</text>
</comment>
<keyword evidence="2" id="KW-1185">Reference proteome</keyword>
<organism evidence="1 2">
    <name type="scientific">Thalassobaculum litoreum DSM 18839</name>
    <dbReference type="NCBI Taxonomy" id="1123362"/>
    <lineage>
        <taxon>Bacteria</taxon>
        <taxon>Pseudomonadati</taxon>
        <taxon>Pseudomonadota</taxon>
        <taxon>Alphaproteobacteria</taxon>
        <taxon>Rhodospirillales</taxon>
        <taxon>Thalassobaculaceae</taxon>
        <taxon>Thalassobaculum</taxon>
    </lineage>
</organism>
<gene>
    <name evidence="1" type="ORF">SAMN05660686_00362</name>
</gene>
<dbReference type="EMBL" id="FNBW01000001">
    <property type="protein sequence ID" value="SDF12598.1"/>
    <property type="molecule type" value="Genomic_DNA"/>
</dbReference>
<dbReference type="OrthoDB" id="7433557at2"/>
<dbReference type="Proteomes" id="UP000198615">
    <property type="component" value="Unassembled WGS sequence"/>
</dbReference>
<sequence length="269" mass="30536">MTDIDTTPATANDGTALTRFNAVRHGILFRYTVLPREDAGEYRTLLSALVAEHVPEGPTEEHLVEELAGILWRKRRLRMAEGAAYRHGLAKSLGRRSETTSAALTHLNNEGQSEGVAEAVRATPADTEAELADLQDDEDMTHRSLKLLRSRRNDAYEAGLAELRDDTREWWEDQLGRDTDELDEGEDPARHDAESLARFLDDEVLPWFANRRQEIANRSLIREQAFGEALDPFKLERLGRYEVHLDRKLERTLTMLVRLRDLRQGAGPG</sequence>
<dbReference type="RefSeq" id="WP_093147700.1">
    <property type="nucleotide sequence ID" value="NZ_FNBW01000001.1"/>
</dbReference>
<evidence type="ECO:0000313" key="1">
    <source>
        <dbReference type="EMBL" id="SDF12598.1"/>
    </source>
</evidence>